<protein>
    <submittedName>
        <fullName evidence="3">Vacuolar sorting protein 9 (VPS9) domain-containing protein</fullName>
    </submittedName>
</protein>
<feature type="compositionally biased region" description="Acidic residues" evidence="1">
    <location>
        <begin position="879"/>
        <end position="897"/>
    </location>
</feature>
<organism evidence="3 4">
    <name type="scientific">Phanerochaete sordida</name>
    <dbReference type="NCBI Taxonomy" id="48140"/>
    <lineage>
        <taxon>Eukaryota</taxon>
        <taxon>Fungi</taxon>
        <taxon>Dikarya</taxon>
        <taxon>Basidiomycota</taxon>
        <taxon>Agaricomycotina</taxon>
        <taxon>Agaricomycetes</taxon>
        <taxon>Polyporales</taxon>
        <taxon>Phanerochaetaceae</taxon>
        <taxon>Phanerochaete</taxon>
    </lineage>
</organism>
<dbReference type="PROSITE" id="PS51205">
    <property type="entry name" value="VPS9"/>
    <property type="match status" value="1"/>
</dbReference>
<dbReference type="EMBL" id="BPQB01000016">
    <property type="protein sequence ID" value="GJE90337.1"/>
    <property type="molecule type" value="Genomic_DNA"/>
</dbReference>
<feature type="compositionally biased region" description="Acidic residues" evidence="1">
    <location>
        <begin position="433"/>
        <end position="451"/>
    </location>
</feature>
<dbReference type="Gene3D" id="1.20.1050.80">
    <property type="entry name" value="VPS9 domain"/>
    <property type="match status" value="2"/>
</dbReference>
<dbReference type="Proteomes" id="UP000703269">
    <property type="component" value="Unassembled WGS sequence"/>
</dbReference>
<feature type="region of interest" description="Disordered" evidence="1">
    <location>
        <begin position="848"/>
        <end position="935"/>
    </location>
</feature>
<dbReference type="GO" id="GO:0030139">
    <property type="term" value="C:endocytic vesicle"/>
    <property type="evidence" value="ECO:0007669"/>
    <property type="project" value="TreeGrafter"/>
</dbReference>
<comment type="caution">
    <text evidence="3">The sequence shown here is derived from an EMBL/GenBank/DDBJ whole genome shotgun (WGS) entry which is preliminary data.</text>
</comment>
<feature type="compositionally biased region" description="Low complexity" evidence="1">
    <location>
        <begin position="188"/>
        <end position="200"/>
    </location>
</feature>
<dbReference type="OrthoDB" id="10264848at2759"/>
<feature type="region of interest" description="Disordered" evidence="1">
    <location>
        <begin position="947"/>
        <end position="987"/>
    </location>
</feature>
<feature type="region of interest" description="Disordered" evidence="1">
    <location>
        <begin position="568"/>
        <end position="668"/>
    </location>
</feature>
<dbReference type="GO" id="GO:0005085">
    <property type="term" value="F:guanyl-nucleotide exchange factor activity"/>
    <property type="evidence" value="ECO:0007669"/>
    <property type="project" value="InterPro"/>
</dbReference>
<dbReference type="Pfam" id="PF02204">
    <property type="entry name" value="VPS9"/>
    <property type="match status" value="1"/>
</dbReference>
<dbReference type="GO" id="GO:0031267">
    <property type="term" value="F:small GTPase binding"/>
    <property type="evidence" value="ECO:0007669"/>
    <property type="project" value="TreeGrafter"/>
</dbReference>
<feature type="compositionally biased region" description="Polar residues" evidence="1">
    <location>
        <begin position="228"/>
        <end position="242"/>
    </location>
</feature>
<dbReference type="GO" id="GO:0005829">
    <property type="term" value="C:cytosol"/>
    <property type="evidence" value="ECO:0007669"/>
    <property type="project" value="TreeGrafter"/>
</dbReference>
<feature type="compositionally biased region" description="Basic and acidic residues" evidence="1">
    <location>
        <begin position="568"/>
        <end position="577"/>
    </location>
</feature>
<reference evidence="3 4" key="1">
    <citation type="submission" date="2021-08" db="EMBL/GenBank/DDBJ databases">
        <title>Draft Genome Sequence of Phanerochaete sordida strain YK-624.</title>
        <authorList>
            <person name="Mori T."/>
            <person name="Dohra H."/>
            <person name="Suzuki T."/>
            <person name="Kawagishi H."/>
            <person name="Hirai H."/>
        </authorList>
    </citation>
    <scope>NUCLEOTIDE SEQUENCE [LARGE SCALE GENOMIC DNA]</scope>
    <source>
        <strain evidence="3 4">YK-624</strain>
    </source>
</reference>
<name>A0A9P3G6T4_9APHY</name>
<feature type="compositionally biased region" description="Pro residues" evidence="1">
    <location>
        <begin position="164"/>
        <end position="187"/>
    </location>
</feature>
<evidence type="ECO:0000313" key="4">
    <source>
        <dbReference type="Proteomes" id="UP000703269"/>
    </source>
</evidence>
<evidence type="ECO:0000256" key="1">
    <source>
        <dbReference type="SAM" id="MobiDB-lite"/>
    </source>
</evidence>
<evidence type="ECO:0000259" key="2">
    <source>
        <dbReference type="PROSITE" id="PS51205"/>
    </source>
</evidence>
<accession>A0A9P3G6T4</accession>
<feature type="region of interest" description="Disordered" evidence="1">
    <location>
        <begin position="159"/>
        <end position="284"/>
    </location>
</feature>
<sequence length="1040" mass="111889">MQPSIQASPQQPTFQSDATSKLQLMNLKAAAQKGGLDAASTGWAILEKLGTETDHGAEWNEVWHAISAGKATLLLPLEAHNASEPITPEFIKDHIAFWDSSSRDAPVVTLSGMRGTMAEEALTLRSSVDISSKVFKAILDPTSRNTALNSLPPLPVPAFLRQPSLPPTPQSPPLPIPLSPKPPPSTPTYPVYSLTSHHPSLPLPPRPHATNAATQNKPPLPPRPRPGASTTPAPASRLSNPFASLFGRQATPTPPASPTTNPSPLQVPQVSSPTDVQSPDGTEHVLGVPAFTLNKRIVRRNVAKDVLRVVHHEVRAGLAPSSAPSWVAERIEEFAERESLLPFIKAKGSRNKLEDNTLGGYLILPGLSKDESVDDVGQRFQDFYAEIEEQLIKRKWRGRRAFGKNVLHHLNGSISSISSSVDSVSGDEKEDAKDDEETERESDGEEKPEDETEKKIRAVVEAAERTICSVFYDRLFMQSFTDDAIHDEALSSRIAAVNLLDLTLGHLGVDVGDSADAVEAVVRACGQTLTQLDLTCRAPADKAAILVAAHKILVDGLSRLPPIKLKPEDEILDDKTPRAHTFGRRTTEEEEDDEPKSALDAPSGTILHDSPTVVLSPESETPENVPFSNAPDARGTDDEKDDGASLRAHAPSPRLTISPPPPTTPTPVSGDVILPLMIFAVVKANPPHLVSHLLYTQRFRNQTIGGEESYCLINLMAVAEFLENVDLAALGLGESEKNVISTAELTPITLNRPGSQTSTALAANATLRGRVEQQVDAIAGSANKVISGVVDSSFGVLRAFLPGTQPDGTAADADSEAQPRFTLLRRDTAFSIASLAASLPGASIRSKTPVLSHEEAGQQLVEVPSRPASIRSTRAPSSSEDDSEDEDEEGDDEEEEEHDARSIRSFESMMSSRSRDRRRRKKIANANAHGRKSLADRLASVPGLARLSGGAAHDTSKVSPPASRRSSLLVPGQVPAPPNRFDTPVSSRAASPVAIRISPPNPRFLEATADDIRVSEVGELLKEYRRMVEAVRAMGGFHQD</sequence>
<proteinExistence type="predicted"/>
<evidence type="ECO:0000313" key="3">
    <source>
        <dbReference type="EMBL" id="GJE90337.1"/>
    </source>
</evidence>
<dbReference type="PANTHER" id="PTHR23101:SF25">
    <property type="entry name" value="GTPASE-ACTIVATING PROTEIN AND VPS9 DOMAIN-CONTAINING PROTEIN 1"/>
    <property type="match status" value="1"/>
</dbReference>
<feature type="domain" description="VPS9" evidence="2">
    <location>
        <begin position="484"/>
        <end position="731"/>
    </location>
</feature>
<dbReference type="PANTHER" id="PTHR23101">
    <property type="entry name" value="RAB GDP/GTP EXCHANGE FACTOR"/>
    <property type="match status" value="1"/>
</dbReference>
<gene>
    <name evidence="3" type="ORF">PsYK624_064680</name>
</gene>
<dbReference type="InterPro" id="IPR037191">
    <property type="entry name" value="VPS9_dom_sf"/>
</dbReference>
<dbReference type="AlphaFoldDB" id="A0A9P3G6T4"/>
<feature type="compositionally biased region" description="Low complexity" evidence="1">
    <location>
        <begin position="258"/>
        <end position="273"/>
    </location>
</feature>
<keyword evidence="4" id="KW-1185">Reference proteome</keyword>
<dbReference type="InterPro" id="IPR003123">
    <property type="entry name" value="VPS9"/>
</dbReference>
<feature type="region of interest" description="Disordered" evidence="1">
    <location>
        <begin position="417"/>
        <end position="455"/>
    </location>
</feature>
<dbReference type="GO" id="GO:0016192">
    <property type="term" value="P:vesicle-mediated transport"/>
    <property type="evidence" value="ECO:0007669"/>
    <property type="project" value="InterPro"/>
</dbReference>
<dbReference type="InterPro" id="IPR045046">
    <property type="entry name" value="Vps9-like"/>
</dbReference>
<dbReference type="SUPFAM" id="SSF109993">
    <property type="entry name" value="VPS9 domain"/>
    <property type="match status" value="1"/>
</dbReference>